<evidence type="ECO:0000313" key="1">
    <source>
        <dbReference type="EMBL" id="KAH9291372.1"/>
    </source>
</evidence>
<organism evidence="1 2">
    <name type="scientific">Taxus chinensis</name>
    <name type="common">Chinese yew</name>
    <name type="synonym">Taxus wallichiana var. chinensis</name>
    <dbReference type="NCBI Taxonomy" id="29808"/>
    <lineage>
        <taxon>Eukaryota</taxon>
        <taxon>Viridiplantae</taxon>
        <taxon>Streptophyta</taxon>
        <taxon>Embryophyta</taxon>
        <taxon>Tracheophyta</taxon>
        <taxon>Spermatophyta</taxon>
        <taxon>Pinopsida</taxon>
        <taxon>Pinidae</taxon>
        <taxon>Conifers II</taxon>
        <taxon>Cupressales</taxon>
        <taxon>Taxaceae</taxon>
        <taxon>Taxus</taxon>
    </lineage>
</organism>
<gene>
    <name evidence="1" type="ORF">KI387_043439</name>
</gene>
<protein>
    <submittedName>
        <fullName evidence="1">Uncharacterized protein</fullName>
    </submittedName>
</protein>
<comment type="caution">
    <text evidence="1">The sequence shown here is derived from an EMBL/GenBank/DDBJ whole genome shotgun (WGS) entry which is preliminary data.</text>
</comment>
<reference evidence="1 2" key="1">
    <citation type="journal article" date="2021" name="Nat. Plants">
        <title>The Taxus genome provides insights into paclitaxel biosynthesis.</title>
        <authorList>
            <person name="Xiong X."/>
            <person name="Gou J."/>
            <person name="Liao Q."/>
            <person name="Li Y."/>
            <person name="Zhou Q."/>
            <person name="Bi G."/>
            <person name="Li C."/>
            <person name="Du R."/>
            <person name="Wang X."/>
            <person name="Sun T."/>
            <person name="Guo L."/>
            <person name="Liang H."/>
            <person name="Lu P."/>
            <person name="Wu Y."/>
            <person name="Zhang Z."/>
            <person name="Ro D.K."/>
            <person name="Shang Y."/>
            <person name="Huang S."/>
            <person name="Yan J."/>
        </authorList>
    </citation>
    <scope>NUCLEOTIDE SEQUENCE [LARGE SCALE GENOMIC DNA]</scope>
    <source>
        <strain evidence="1">Ta-2019</strain>
    </source>
</reference>
<accession>A0AA38F7Y2</accession>
<dbReference type="AlphaFoldDB" id="A0AA38F7Y2"/>
<feature type="non-terminal residue" evidence="1">
    <location>
        <position position="62"/>
    </location>
</feature>
<evidence type="ECO:0000313" key="2">
    <source>
        <dbReference type="Proteomes" id="UP000824469"/>
    </source>
</evidence>
<keyword evidence="2" id="KW-1185">Reference proteome</keyword>
<dbReference type="Proteomes" id="UP000824469">
    <property type="component" value="Unassembled WGS sequence"/>
</dbReference>
<name>A0AA38F7Y2_TAXCH</name>
<feature type="non-terminal residue" evidence="1">
    <location>
        <position position="1"/>
    </location>
</feature>
<proteinExistence type="predicted"/>
<sequence>VCEIFGRYNVVCGYVQLAICGHAGYRYDSSAIGSKPEQRTKLLTTSHPSTAPPLCAMVSEPE</sequence>
<dbReference type="EMBL" id="JAHRHJ020003656">
    <property type="protein sequence ID" value="KAH9291372.1"/>
    <property type="molecule type" value="Genomic_DNA"/>
</dbReference>